<accession>A0A1R3K9V0</accession>
<dbReference type="Proteomes" id="UP000188268">
    <property type="component" value="Unassembled WGS sequence"/>
</dbReference>
<dbReference type="Gramene" id="OMP03862">
    <property type="protein sequence ID" value="OMP03862"/>
    <property type="gene ID" value="CCACVL1_02240"/>
</dbReference>
<sequence>KLVAFERADKWLKKKELAEMLSPERIRLDVKFINGDVAILSSTLL</sequence>
<feature type="non-terminal residue" evidence="1">
    <location>
        <position position="45"/>
    </location>
</feature>
<evidence type="ECO:0000313" key="2">
    <source>
        <dbReference type="Proteomes" id="UP000188268"/>
    </source>
</evidence>
<organism evidence="1 2">
    <name type="scientific">Corchorus capsularis</name>
    <name type="common">Jute</name>
    <dbReference type="NCBI Taxonomy" id="210143"/>
    <lineage>
        <taxon>Eukaryota</taxon>
        <taxon>Viridiplantae</taxon>
        <taxon>Streptophyta</taxon>
        <taxon>Embryophyta</taxon>
        <taxon>Tracheophyta</taxon>
        <taxon>Spermatophyta</taxon>
        <taxon>Magnoliopsida</taxon>
        <taxon>eudicotyledons</taxon>
        <taxon>Gunneridae</taxon>
        <taxon>Pentapetalae</taxon>
        <taxon>rosids</taxon>
        <taxon>malvids</taxon>
        <taxon>Malvales</taxon>
        <taxon>Malvaceae</taxon>
        <taxon>Grewioideae</taxon>
        <taxon>Apeibeae</taxon>
        <taxon>Corchorus</taxon>
    </lineage>
</organism>
<gene>
    <name evidence="1" type="ORF">CCACVL1_02240</name>
</gene>
<proteinExistence type="predicted"/>
<dbReference type="AlphaFoldDB" id="A0A1R3K9V0"/>
<comment type="caution">
    <text evidence="1">The sequence shown here is derived from an EMBL/GenBank/DDBJ whole genome shotgun (WGS) entry which is preliminary data.</text>
</comment>
<keyword evidence="2" id="KW-1185">Reference proteome</keyword>
<dbReference type="EMBL" id="AWWV01005917">
    <property type="protein sequence ID" value="OMP03862.1"/>
    <property type="molecule type" value="Genomic_DNA"/>
</dbReference>
<name>A0A1R3K9V0_COCAP</name>
<evidence type="ECO:0000313" key="1">
    <source>
        <dbReference type="EMBL" id="OMP03862.1"/>
    </source>
</evidence>
<feature type="non-terminal residue" evidence="1">
    <location>
        <position position="1"/>
    </location>
</feature>
<reference evidence="1 2" key="1">
    <citation type="submission" date="2013-09" db="EMBL/GenBank/DDBJ databases">
        <title>Corchorus capsularis genome sequencing.</title>
        <authorList>
            <person name="Alam M."/>
            <person name="Haque M.S."/>
            <person name="Islam M.S."/>
            <person name="Emdad E.M."/>
            <person name="Islam M.M."/>
            <person name="Ahmed B."/>
            <person name="Halim A."/>
            <person name="Hossen Q.M.M."/>
            <person name="Hossain M.Z."/>
            <person name="Ahmed R."/>
            <person name="Khan M.M."/>
            <person name="Islam R."/>
            <person name="Rashid M.M."/>
            <person name="Khan S.A."/>
            <person name="Rahman M.S."/>
            <person name="Alam M."/>
        </authorList>
    </citation>
    <scope>NUCLEOTIDE SEQUENCE [LARGE SCALE GENOMIC DNA]</scope>
    <source>
        <strain evidence="2">cv. CVL-1</strain>
        <tissue evidence="1">Whole seedling</tissue>
    </source>
</reference>
<protein>
    <submittedName>
        <fullName evidence="1">Uncharacterized protein</fullName>
    </submittedName>
</protein>